<feature type="transmembrane region" description="Helical" evidence="2">
    <location>
        <begin position="12"/>
        <end position="33"/>
    </location>
</feature>
<reference evidence="3" key="2">
    <citation type="submission" date="2023-06" db="EMBL/GenBank/DDBJ databases">
        <authorList>
            <consortium name="Lawrence Berkeley National Laboratory"/>
            <person name="Haridas S."/>
            <person name="Hensen N."/>
            <person name="Bonometti L."/>
            <person name="Westerberg I."/>
            <person name="Brannstrom I.O."/>
            <person name="Guillou S."/>
            <person name="Cros-Aarteil S."/>
            <person name="Calhoun S."/>
            <person name="Kuo A."/>
            <person name="Mondo S."/>
            <person name="Pangilinan J."/>
            <person name="Riley R."/>
            <person name="Labutti K."/>
            <person name="Andreopoulos B."/>
            <person name="Lipzen A."/>
            <person name="Chen C."/>
            <person name="Yanf M."/>
            <person name="Daum C."/>
            <person name="Ng V."/>
            <person name="Clum A."/>
            <person name="Steindorff A."/>
            <person name="Ohm R."/>
            <person name="Martin F."/>
            <person name="Silar P."/>
            <person name="Natvig D."/>
            <person name="Lalanne C."/>
            <person name="Gautier V."/>
            <person name="Ament-Velasquez S.L."/>
            <person name="Kruys A."/>
            <person name="Hutchinson M.I."/>
            <person name="Powell A.J."/>
            <person name="Barry K."/>
            <person name="Miller A.N."/>
            <person name="Grigoriev I.V."/>
            <person name="Debuchy R."/>
            <person name="Gladieux P."/>
            <person name="Thoren M.H."/>
            <person name="Johannesson H."/>
        </authorList>
    </citation>
    <scope>NUCLEOTIDE SEQUENCE</scope>
    <source>
        <strain evidence="3">CBS 118394</strain>
    </source>
</reference>
<dbReference type="Proteomes" id="UP001283341">
    <property type="component" value="Unassembled WGS sequence"/>
</dbReference>
<name>A0AAE0I6A9_9PEZI</name>
<sequence>MRLHLGPRHDGLAVTVLPAVVVAAWLFVAGVAGQTTTVPVYLPGYSDSDWEALRGSVLRSDSAATTFTVFCAEQAPTCQIAGDLPFVFAAGQKTLSYGGSAAGEITADLHCTLSDKTAATCTGSSSFGPNYHQGTISGPTETVWTKTFSGSEVTWGVLTLTTPGTLPATTDIDGTVPTAGVGETTPTTTSGSVAKRQARMSWVAMFAVGAVLMGLRMF</sequence>
<dbReference type="AlphaFoldDB" id="A0AAE0I6A9"/>
<keyword evidence="4" id="KW-1185">Reference proteome</keyword>
<dbReference type="PANTHER" id="PTHR40640:SF1">
    <property type="entry name" value="ANCHORED GLYCOPROTEIN, PUTATIVE (AFU_ORTHOLOGUE AFUA_8G04860)-RELATED"/>
    <property type="match status" value="1"/>
</dbReference>
<proteinExistence type="predicted"/>
<keyword evidence="2" id="KW-0472">Membrane</keyword>
<protein>
    <submittedName>
        <fullName evidence="3">Uncharacterized protein</fullName>
    </submittedName>
</protein>
<evidence type="ECO:0000313" key="4">
    <source>
        <dbReference type="Proteomes" id="UP001283341"/>
    </source>
</evidence>
<organism evidence="3 4">
    <name type="scientific">Apodospora peruviana</name>
    <dbReference type="NCBI Taxonomy" id="516989"/>
    <lineage>
        <taxon>Eukaryota</taxon>
        <taxon>Fungi</taxon>
        <taxon>Dikarya</taxon>
        <taxon>Ascomycota</taxon>
        <taxon>Pezizomycotina</taxon>
        <taxon>Sordariomycetes</taxon>
        <taxon>Sordariomycetidae</taxon>
        <taxon>Sordariales</taxon>
        <taxon>Lasiosphaeriaceae</taxon>
        <taxon>Apodospora</taxon>
    </lineage>
</organism>
<accession>A0AAE0I6A9</accession>
<evidence type="ECO:0000256" key="2">
    <source>
        <dbReference type="SAM" id="Phobius"/>
    </source>
</evidence>
<comment type="caution">
    <text evidence="3">The sequence shown here is derived from an EMBL/GenBank/DDBJ whole genome shotgun (WGS) entry which is preliminary data.</text>
</comment>
<feature type="region of interest" description="Disordered" evidence="1">
    <location>
        <begin position="169"/>
        <end position="192"/>
    </location>
</feature>
<evidence type="ECO:0000313" key="3">
    <source>
        <dbReference type="EMBL" id="KAK3319312.1"/>
    </source>
</evidence>
<dbReference type="EMBL" id="JAUEDM010000004">
    <property type="protein sequence ID" value="KAK3319312.1"/>
    <property type="molecule type" value="Genomic_DNA"/>
</dbReference>
<keyword evidence="2" id="KW-0812">Transmembrane</keyword>
<gene>
    <name evidence="3" type="ORF">B0H66DRAFT_266164</name>
</gene>
<dbReference type="PANTHER" id="PTHR40640">
    <property type="entry name" value="ANCHORED GLYCOPROTEIN, PUTATIVE (AFU_ORTHOLOGUE AFUA_8G04860)-RELATED"/>
    <property type="match status" value="1"/>
</dbReference>
<reference evidence="3" key="1">
    <citation type="journal article" date="2023" name="Mol. Phylogenet. Evol.">
        <title>Genome-scale phylogeny and comparative genomics of the fungal order Sordariales.</title>
        <authorList>
            <person name="Hensen N."/>
            <person name="Bonometti L."/>
            <person name="Westerberg I."/>
            <person name="Brannstrom I.O."/>
            <person name="Guillou S."/>
            <person name="Cros-Aarteil S."/>
            <person name="Calhoun S."/>
            <person name="Haridas S."/>
            <person name="Kuo A."/>
            <person name="Mondo S."/>
            <person name="Pangilinan J."/>
            <person name="Riley R."/>
            <person name="LaButti K."/>
            <person name="Andreopoulos B."/>
            <person name="Lipzen A."/>
            <person name="Chen C."/>
            <person name="Yan M."/>
            <person name="Daum C."/>
            <person name="Ng V."/>
            <person name="Clum A."/>
            <person name="Steindorff A."/>
            <person name="Ohm R.A."/>
            <person name="Martin F."/>
            <person name="Silar P."/>
            <person name="Natvig D.O."/>
            <person name="Lalanne C."/>
            <person name="Gautier V."/>
            <person name="Ament-Velasquez S.L."/>
            <person name="Kruys A."/>
            <person name="Hutchinson M.I."/>
            <person name="Powell A.J."/>
            <person name="Barry K."/>
            <person name="Miller A.N."/>
            <person name="Grigoriev I.V."/>
            <person name="Debuchy R."/>
            <person name="Gladieux P."/>
            <person name="Hiltunen Thoren M."/>
            <person name="Johannesson H."/>
        </authorList>
    </citation>
    <scope>NUCLEOTIDE SEQUENCE</scope>
    <source>
        <strain evidence="3">CBS 118394</strain>
    </source>
</reference>
<keyword evidence="2" id="KW-1133">Transmembrane helix</keyword>
<feature type="transmembrane region" description="Helical" evidence="2">
    <location>
        <begin position="200"/>
        <end position="217"/>
    </location>
</feature>
<evidence type="ECO:0000256" key="1">
    <source>
        <dbReference type="SAM" id="MobiDB-lite"/>
    </source>
</evidence>